<dbReference type="InterPro" id="IPR014464">
    <property type="entry name" value="CvfB_fam"/>
</dbReference>
<dbReference type="Gene3D" id="1.10.10.10">
    <property type="entry name" value="Winged helix-like DNA-binding domain superfamily/Winged helix DNA-binding domain"/>
    <property type="match status" value="1"/>
</dbReference>
<name>A0ABN1MPH5_9FLAO</name>
<evidence type="ECO:0000259" key="3">
    <source>
        <dbReference type="Pfam" id="PF17783"/>
    </source>
</evidence>
<dbReference type="Proteomes" id="UP001501126">
    <property type="component" value="Unassembled WGS sequence"/>
</dbReference>
<keyword evidence="5" id="KW-1185">Reference proteome</keyword>
<organism evidence="4 5">
    <name type="scientific">Wandonia haliotis</name>
    <dbReference type="NCBI Taxonomy" id="574963"/>
    <lineage>
        <taxon>Bacteria</taxon>
        <taxon>Pseudomonadati</taxon>
        <taxon>Bacteroidota</taxon>
        <taxon>Flavobacteriia</taxon>
        <taxon>Flavobacteriales</taxon>
        <taxon>Crocinitomicaceae</taxon>
        <taxon>Wandonia</taxon>
    </lineage>
</organism>
<comment type="caution">
    <text evidence="4">The sequence shown here is derived from an EMBL/GenBank/DDBJ whole genome shotgun (WGS) entry which is preliminary data.</text>
</comment>
<evidence type="ECO:0000313" key="4">
    <source>
        <dbReference type="EMBL" id="GAA0875220.1"/>
    </source>
</evidence>
<dbReference type="InterPro" id="IPR039566">
    <property type="entry name" value="CvfB_S1_st"/>
</dbReference>
<accession>A0ABN1MPH5</accession>
<evidence type="ECO:0000259" key="2">
    <source>
        <dbReference type="Pfam" id="PF13509"/>
    </source>
</evidence>
<dbReference type="InterPro" id="IPR040764">
    <property type="entry name" value="CvfB_WH"/>
</dbReference>
<dbReference type="PIRSF" id="PIRSF012524">
    <property type="entry name" value="YitL_S1"/>
    <property type="match status" value="1"/>
</dbReference>
<gene>
    <name evidence="4" type="ORF">GCM10009118_16290</name>
</gene>
<feature type="domain" description="Conserved virulence factor B first S1" evidence="2">
    <location>
        <begin position="7"/>
        <end position="66"/>
    </location>
</feature>
<dbReference type="Gene3D" id="2.40.50.140">
    <property type="entry name" value="Nucleic acid-binding proteins"/>
    <property type="match status" value="1"/>
</dbReference>
<protein>
    <submittedName>
        <fullName evidence="4">S1-like domain-containing RNA-binding protein</fullName>
    </submittedName>
</protein>
<dbReference type="InterPro" id="IPR036388">
    <property type="entry name" value="WH-like_DNA-bd_sf"/>
</dbReference>
<sequence length="280" mass="32556">MIDTSIIGQFADLKVLRIIPHGAVLDGEQLGDILLPKRYCTEQLQEEDVVRVFVYFDSEDRIVATTEEPYVKRDEFAFLDVREVNRIGAFMDWGLQKDLLIPYREQKANIQEGGNYLVYCYYDQESERLAGSTKTAKFLDTVPPEYVPDEEVNILVTEEHELGFKCIVDNLFSGMIYHNEIFTPVHIGEKRRGFVKQVREDEKIDVALQLTGKNSSHERKDPILDYLKTHDGVMFITDKSDPEMIYDTFGMSKKMFKKAIGHLYKEKIIRIEKDKIVLNR</sequence>
<proteinExistence type="inferred from homology"/>
<dbReference type="Pfam" id="PF13509">
    <property type="entry name" value="S1_2"/>
    <property type="match status" value="1"/>
</dbReference>
<feature type="domain" description="Conserved virulence factor B-like winged helix" evidence="3">
    <location>
        <begin position="223"/>
        <end position="278"/>
    </location>
</feature>
<dbReference type="InterPro" id="IPR012340">
    <property type="entry name" value="NA-bd_OB-fold"/>
</dbReference>
<dbReference type="EMBL" id="BAAAFH010000011">
    <property type="protein sequence ID" value="GAA0875220.1"/>
    <property type="molecule type" value="Genomic_DNA"/>
</dbReference>
<reference evidence="4 5" key="1">
    <citation type="journal article" date="2019" name="Int. J. Syst. Evol. Microbiol.">
        <title>The Global Catalogue of Microorganisms (GCM) 10K type strain sequencing project: providing services to taxonomists for standard genome sequencing and annotation.</title>
        <authorList>
            <consortium name="The Broad Institute Genomics Platform"/>
            <consortium name="The Broad Institute Genome Sequencing Center for Infectious Disease"/>
            <person name="Wu L."/>
            <person name="Ma J."/>
        </authorList>
    </citation>
    <scope>NUCLEOTIDE SEQUENCE [LARGE SCALE GENOMIC DNA]</scope>
    <source>
        <strain evidence="4 5">JCM 16083</strain>
    </source>
</reference>
<dbReference type="Pfam" id="PF17783">
    <property type="entry name" value="WHD_CvfB"/>
    <property type="match status" value="1"/>
</dbReference>
<dbReference type="RefSeq" id="WP_343786471.1">
    <property type="nucleotide sequence ID" value="NZ_BAAAFH010000011.1"/>
</dbReference>
<dbReference type="PANTHER" id="PTHR37296">
    <property type="entry name" value="CONSERVED VIRULENCE FACTOR B"/>
    <property type="match status" value="1"/>
</dbReference>
<evidence type="ECO:0000256" key="1">
    <source>
        <dbReference type="PIRNR" id="PIRNR012524"/>
    </source>
</evidence>
<comment type="similarity">
    <text evidence="1">Belongs to the CvfB family.</text>
</comment>
<dbReference type="PANTHER" id="PTHR37296:SF1">
    <property type="entry name" value="CONSERVED VIRULENCE FACTOR B"/>
    <property type="match status" value="1"/>
</dbReference>
<evidence type="ECO:0000313" key="5">
    <source>
        <dbReference type="Proteomes" id="UP001501126"/>
    </source>
</evidence>